<keyword evidence="5" id="KW-1185">Reference proteome</keyword>
<feature type="domain" description="GPI inositol-deacylase winged helix" evidence="2">
    <location>
        <begin position="482"/>
        <end position="557"/>
    </location>
</feature>
<dbReference type="SUPFAM" id="SSF52540">
    <property type="entry name" value="P-loop containing nucleoside triphosphate hydrolases"/>
    <property type="match status" value="1"/>
</dbReference>
<evidence type="ECO:0000313" key="5">
    <source>
        <dbReference type="Proteomes" id="UP000770015"/>
    </source>
</evidence>
<dbReference type="Proteomes" id="UP000770015">
    <property type="component" value="Unassembled WGS sequence"/>
</dbReference>
<sequence length="591" mass="66219">MADPLGIIGVIAVAGQILSLTVKLGLDWKDAPEDAKSFLNEIQTLKTVLSETHTNIIVNEDFRAAFEGRRSALLQELGDLNSTDTQPTSTNLMVGTCKKLLDDLLLDLKKRTEGHRFGWDRLKGAFINKRTKETVGDLHRQCQTLNSLINLDALSLGLETHKEVKQARQEQRDWQNDQMSRTILDWLSEADYAAQQSDFLRRRQAGTGQWLLESQEYRQWVATPETTLFCPGIPGAGKTVLTSIVVNDLQDRFLDDPGVSIAYLYCNFRRQTEQTLENLLSSILRQLAQDQPSLPECVQALYDAKRGMRPSSEQLSSTLQVLVKSLPRSFIIIDALDECHLAEGSRAQFLDEIFALQLGSNFNLFATSRFIMDITDRFNDAPSLEIRAHEEDVRRYLAGSISQLPACVVKNPQLQEEIMARIVEAVDGMFLLAQLHLNSLKGKRSAKIIRAALGALHTGSGAYDKAYDDAMERIAGQLEDQEDLAKQVLMWITCAVRPLTTIELQEALAVELGEPELDPDNVPEIEDILSVCAGLVTVDDESDIIRLVHYTTQEYFSRTSDPKIGNAVIVRTLLDSDNIDVNTRDWLKTAM</sequence>
<keyword evidence="1" id="KW-0677">Repeat</keyword>
<evidence type="ECO:0000259" key="3">
    <source>
        <dbReference type="Pfam" id="PF24883"/>
    </source>
</evidence>
<gene>
    <name evidence="4" type="ORF">F5X68DRAFT_258632</name>
</gene>
<dbReference type="PANTHER" id="PTHR10039">
    <property type="entry name" value="AMELOGENIN"/>
    <property type="match status" value="1"/>
</dbReference>
<dbReference type="InterPro" id="IPR056884">
    <property type="entry name" value="NPHP3-like_N"/>
</dbReference>
<dbReference type="Gene3D" id="3.40.50.300">
    <property type="entry name" value="P-loop containing nucleotide triphosphate hydrolases"/>
    <property type="match status" value="1"/>
</dbReference>
<dbReference type="Pfam" id="PF24883">
    <property type="entry name" value="NPHP3_N"/>
    <property type="match status" value="1"/>
</dbReference>
<dbReference type="Pfam" id="PF22939">
    <property type="entry name" value="WHD_GPIID"/>
    <property type="match status" value="1"/>
</dbReference>
<name>A0A9P9ABU3_9PEZI</name>
<organism evidence="4 5">
    <name type="scientific">Plectosphaerella plurivora</name>
    <dbReference type="NCBI Taxonomy" id="936078"/>
    <lineage>
        <taxon>Eukaryota</taxon>
        <taxon>Fungi</taxon>
        <taxon>Dikarya</taxon>
        <taxon>Ascomycota</taxon>
        <taxon>Pezizomycotina</taxon>
        <taxon>Sordariomycetes</taxon>
        <taxon>Hypocreomycetidae</taxon>
        <taxon>Glomerellales</taxon>
        <taxon>Plectosphaerellaceae</taxon>
        <taxon>Plectosphaerella</taxon>
    </lineage>
</organism>
<dbReference type="EMBL" id="JAGSXJ010000003">
    <property type="protein sequence ID" value="KAH6693786.1"/>
    <property type="molecule type" value="Genomic_DNA"/>
</dbReference>
<dbReference type="InterPro" id="IPR027417">
    <property type="entry name" value="P-loop_NTPase"/>
</dbReference>
<dbReference type="InterPro" id="IPR054471">
    <property type="entry name" value="GPIID_WHD"/>
</dbReference>
<evidence type="ECO:0008006" key="6">
    <source>
        <dbReference type="Google" id="ProtNLM"/>
    </source>
</evidence>
<dbReference type="OrthoDB" id="5233699at2759"/>
<feature type="domain" description="Nephrocystin 3-like N-terminal" evidence="3">
    <location>
        <begin position="206"/>
        <end position="369"/>
    </location>
</feature>
<proteinExistence type="predicted"/>
<comment type="caution">
    <text evidence="4">The sequence shown here is derived from an EMBL/GenBank/DDBJ whole genome shotgun (WGS) entry which is preliminary data.</text>
</comment>
<protein>
    <recommendedName>
        <fullName evidence="6">NACHT domain-containing protein</fullName>
    </recommendedName>
</protein>
<dbReference type="AlphaFoldDB" id="A0A9P9ABU3"/>
<dbReference type="PANTHER" id="PTHR10039:SF15">
    <property type="entry name" value="NACHT DOMAIN-CONTAINING PROTEIN"/>
    <property type="match status" value="1"/>
</dbReference>
<evidence type="ECO:0000259" key="2">
    <source>
        <dbReference type="Pfam" id="PF22939"/>
    </source>
</evidence>
<evidence type="ECO:0000313" key="4">
    <source>
        <dbReference type="EMBL" id="KAH6693786.1"/>
    </source>
</evidence>
<evidence type="ECO:0000256" key="1">
    <source>
        <dbReference type="ARBA" id="ARBA00022737"/>
    </source>
</evidence>
<reference evidence="4" key="1">
    <citation type="journal article" date="2021" name="Nat. Commun.">
        <title>Genetic determinants of endophytism in the Arabidopsis root mycobiome.</title>
        <authorList>
            <person name="Mesny F."/>
            <person name="Miyauchi S."/>
            <person name="Thiergart T."/>
            <person name="Pickel B."/>
            <person name="Atanasova L."/>
            <person name="Karlsson M."/>
            <person name="Huettel B."/>
            <person name="Barry K.W."/>
            <person name="Haridas S."/>
            <person name="Chen C."/>
            <person name="Bauer D."/>
            <person name="Andreopoulos W."/>
            <person name="Pangilinan J."/>
            <person name="LaButti K."/>
            <person name="Riley R."/>
            <person name="Lipzen A."/>
            <person name="Clum A."/>
            <person name="Drula E."/>
            <person name="Henrissat B."/>
            <person name="Kohler A."/>
            <person name="Grigoriev I.V."/>
            <person name="Martin F.M."/>
            <person name="Hacquard S."/>
        </authorList>
    </citation>
    <scope>NUCLEOTIDE SEQUENCE</scope>
    <source>
        <strain evidence="4">MPI-SDFR-AT-0117</strain>
    </source>
</reference>
<accession>A0A9P9ABU3</accession>